<accession>A0A1X2EMW2</accession>
<organism evidence="7 8">
    <name type="scientific">Mycolicibacillus trivialis</name>
    <dbReference type="NCBI Taxonomy" id="1798"/>
    <lineage>
        <taxon>Bacteria</taxon>
        <taxon>Bacillati</taxon>
        <taxon>Actinomycetota</taxon>
        <taxon>Actinomycetes</taxon>
        <taxon>Mycobacteriales</taxon>
        <taxon>Mycobacteriaceae</taxon>
        <taxon>Mycolicibacillus</taxon>
    </lineage>
</organism>
<keyword evidence="5 6" id="KW-0408">Iron</keyword>
<evidence type="ECO:0000256" key="5">
    <source>
        <dbReference type="ARBA" id="ARBA00023004"/>
    </source>
</evidence>
<feature type="binding site" evidence="6">
    <location>
        <position position="148"/>
    </location>
    <ligand>
        <name>Fe cation</name>
        <dbReference type="ChEBI" id="CHEBI:24875"/>
    </ligand>
</feature>
<evidence type="ECO:0000256" key="6">
    <source>
        <dbReference type="HAMAP-Rule" id="MF_00163"/>
    </source>
</evidence>
<dbReference type="AlphaFoldDB" id="A0A1X2EMW2"/>
<comment type="function">
    <text evidence="6">Removes the formyl group from the N-terminal Met of newly synthesized proteins. Requires at least a dipeptide for an efficient rate of reaction. N-terminal L-methionine is a prerequisite for activity but the enzyme has broad specificity at other positions.</text>
</comment>
<dbReference type="PANTHER" id="PTHR10458:SF2">
    <property type="entry name" value="PEPTIDE DEFORMYLASE, MITOCHONDRIAL"/>
    <property type="match status" value="1"/>
</dbReference>
<keyword evidence="2 6" id="KW-0479">Metal-binding</keyword>
<feature type="active site" evidence="6">
    <location>
        <position position="149"/>
    </location>
</feature>
<dbReference type="InterPro" id="IPR036821">
    <property type="entry name" value="Peptide_deformylase_sf"/>
</dbReference>
<dbReference type="PRINTS" id="PR01576">
    <property type="entry name" value="PDEFORMYLASE"/>
</dbReference>
<sequence length="198" mass="21310">MAVVPIRIVGDPVLHTPTRPVPVGEDGTLPPDLADLITDMFDTMDAANGVGLAANQIGVDLRVFVYDCAEDRGRPTRRRGVVVNPVLETSPIPETMPDPEDDDEGCLSVPGESFPTGRAEWAKVSGLDADGSPVSLEGTGLFARMLQHETGHLDGFLYLDRLIGRHARAAKRTVKKNGWGAPDLSWLPGEVPDPFGHR</sequence>
<dbReference type="RefSeq" id="WP_085109084.1">
    <property type="nucleotide sequence ID" value="NZ_JACKSN010000171.1"/>
</dbReference>
<gene>
    <name evidence="6" type="primary">def</name>
    <name evidence="7" type="ORF">AWC30_05220</name>
</gene>
<dbReference type="Gene3D" id="3.90.45.10">
    <property type="entry name" value="Peptide deformylase"/>
    <property type="match status" value="1"/>
</dbReference>
<dbReference type="Proteomes" id="UP000193090">
    <property type="component" value="Unassembled WGS sequence"/>
</dbReference>
<evidence type="ECO:0000256" key="2">
    <source>
        <dbReference type="ARBA" id="ARBA00022723"/>
    </source>
</evidence>
<protein>
    <recommendedName>
        <fullName evidence="6">Peptide deformylase</fullName>
        <shortName evidence="6">PDF</shortName>
        <ecNumber evidence="6">3.5.1.88</ecNumber>
    </recommendedName>
    <alternativeName>
        <fullName evidence="6">Polypeptide deformylase</fullName>
    </alternativeName>
</protein>
<dbReference type="CDD" id="cd00487">
    <property type="entry name" value="Pep_deformylase"/>
    <property type="match status" value="1"/>
</dbReference>
<dbReference type="GO" id="GO:0046872">
    <property type="term" value="F:metal ion binding"/>
    <property type="evidence" value="ECO:0007669"/>
    <property type="project" value="UniProtKB-KW"/>
</dbReference>
<comment type="cofactor">
    <cofactor evidence="6">
        <name>Fe(2+)</name>
        <dbReference type="ChEBI" id="CHEBI:29033"/>
    </cofactor>
    <text evidence="6">Binds 1 Fe(2+) ion.</text>
</comment>
<evidence type="ECO:0000256" key="3">
    <source>
        <dbReference type="ARBA" id="ARBA00022801"/>
    </source>
</evidence>
<feature type="binding site" evidence="6">
    <location>
        <position position="152"/>
    </location>
    <ligand>
        <name>Fe cation</name>
        <dbReference type="ChEBI" id="CHEBI:24875"/>
    </ligand>
</feature>
<dbReference type="STRING" id="1798.AWC30_05220"/>
<dbReference type="EC" id="3.5.1.88" evidence="6"/>
<dbReference type="InterPro" id="IPR023635">
    <property type="entry name" value="Peptide_deformylase"/>
</dbReference>
<reference evidence="7 8" key="1">
    <citation type="submission" date="2016-01" db="EMBL/GenBank/DDBJ databases">
        <title>The new phylogeny of the genus Mycobacterium.</title>
        <authorList>
            <person name="Tarcisio F."/>
            <person name="Conor M."/>
            <person name="Antonella G."/>
            <person name="Elisabetta G."/>
            <person name="Giulia F.S."/>
            <person name="Sara T."/>
            <person name="Anna F."/>
            <person name="Clotilde B."/>
            <person name="Roberto B."/>
            <person name="Veronica D.S."/>
            <person name="Fabio R."/>
            <person name="Monica P."/>
            <person name="Olivier J."/>
            <person name="Enrico T."/>
            <person name="Nicola S."/>
        </authorList>
    </citation>
    <scope>NUCLEOTIDE SEQUENCE [LARGE SCALE GENOMIC DNA]</scope>
    <source>
        <strain evidence="7 8">DSM 44153</strain>
    </source>
</reference>
<comment type="catalytic activity">
    <reaction evidence="6">
        <text>N-terminal N-formyl-L-methionyl-[peptide] + H2O = N-terminal L-methionyl-[peptide] + formate</text>
        <dbReference type="Rhea" id="RHEA:24420"/>
        <dbReference type="Rhea" id="RHEA-COMP:10639"/>
        <dbReference type="Rhea" id="RHEA-COMP:10640"/>
        <dbReference type="ChEBI" id="CHEBI:15377"/>
        <dbReference type="ChEBI" id="CHEBI:15740"/>
        <dbReference type="ChEBI" id="CHEBI:49298"/>
        <dbReference type="ChEBI" id="CHEBI:64731"/>
        <dbReference type="EC" id="3.5.1.88"/>
    </reaction>
</comment>
<feature type="binding site" evidence="6">
    <location>
        <position position="106"/>
    </location>
    <ligand>
        <name>Fe cation</name>
        <dbReference type="ChEBI" id="CHEBI:24875"/>
    </ligand>
</feature>
<keyword evidence="4 6" id="KW-0648">Protein biosynthesis</keyword>
<dbReference type="OrthoDB" id="9804313at2"/>
<evidence type="ECO:0000256" key="1">
    <source>
        <dbReference type="ARBA" id="ARBA00010759"/>
    </source>
</evidence>
<evidence type="ECO:0000313" key="8">
    <source>
        <dbReference type="Proteomes" id="UP000193090"/>
    </source>
</evidence>
<dbReference type="NCBIfam" id="NF001159">
    <property type="entry name" value="PRK00150.1-3"/>
    <property type="match status" value="1"/>
</dbReference>
<evidence type="ECO:0000313" key="7">
    <source>
        <dbReference type="EMBL" id="ORX06967.1"/>
    </source>
</evidence>
<dbReference type="PIRSF" id="PIRSF004749">
    <property type="entry name" value="Pep_def"/>
    <property type="match status" value="1"/>
</dbReference>
<name>A0A1X2EMW2_9MYCO</name>
<dbReference type="Pfam" id="PF01327">
    <property type="entry name" value="Pep_deformylase"/>
    <property type="match status" value="1"/>
</dbReference>
<dbReference type="EMBL" id="LQPZ01000013">
    <property type="protein sequence ID" value="ORX06967.1"/>
    <property type="molecule type" value="Genomic_DNA"/>
</dbReference>
<dbReference type="HAMAP" id="MF_00163">
    <property type="entry name" value="Pep_deformylase"/>
    <property type="match status" value="1"/>
</dbReference>
<comment type="similarity">
    <text evidence="1 6">Belongs to the polypeptide deformylase family.</text>
</comment>
<evidence type="ECO:0000256" key="4">
    <source>
        <dbReference type="ARBA" id="ARBA00022917"/>
    </source>
</evidence>
<keyword evidence="3 6" id="KW-0378">Hydrolase</keyword>
<proteinExistence type="inferred from homology"/>
<dbReference type="NCBIfam" id="TIGR00079">
    <property type="entry name" value="pept_deformyl"/>
    <property type="match status" value="1"/>
</dbReference>
<dbReference type="GO" id="GO:0006412">
    <property type="term" value="P:translation"/>
    <property type="evidence" value="ECO:0007669"/>
    <property type="project" value="UniProtKB-UniRule"/>
</dbReference>
<dbReference type="SUPFAM" id="SSF56420">
    <property type="entry name" value="Peptide deformylase"/>
    <property type="match status" value="1"/>
</dbReference>
<comment type="caution">
    <text evidence="7">The sequence shown here is derived from an EMBL/GenBank/DDBJ whole genome shotgun (WGS) entry which is preliminary data.</text>
</comment>
<dbReference type="NCBIfam" id="NF009483">
    <property type="entry name" value="PRK12846.1-4"/>
    <property type="match status" value="1"/>
</dbReference>
<dbReference type="GO" id="GO:0042586">
    <property type="term" value="F:peptide deformylase activity"/>
    <property type="evidence" value="ECO:0007669"/>
    <property type="project" value="UniProtKB-UniRule"/>
</dbReference>
<dbReference type="PANTHER" id="PTHR10458">
    <property type="entry name" value="PEPTIDE DEFORMYLASE"/>
    <property type="match status" value="1"/>
</dbReference>
<keyword evidence="8" id="KW-1185">Reference proteome</keyword>